<dbReference type="GO" id="GO:0008688">
    <property type="term" value="F:3-(3-hydroxyphenyl)propionate hydroxylase activity"/>
    <property type="evidence" value="ECO:0007669"/>
    <property type="project" value="TreeGrafter"/>
</dbReference>
<dbReference type="GO" id="GO:0019622">
    <property type="term" value="P:3-(3-hydroxy)phenylpropionate catabolic process"/>
    <property type="evidence" value="ECO:0007669"/>
    <property type="project" value="TreeGrafter"/>
</dbReference>
<proteinExistence type="predicted"/>
<organism evidence="3 4">
    <name type="scientific">Marinomonas profundimaris</name>
    <dbReference type="NCBI Taxonomy" id="1208321"/>
    <lineage>
        <taxon>Bacteria</taxon>
        <taxon>Pseudomonadati</taxon>
        <taxon>Pseudomonadota</taxon>
        <taxon>Gammaproteobacteria</taxon>
        <taxon>Oceanospirillales</taxon>
        <taxon>Oceanospirillaceae</taxon>
        <taxon>Marinomonas</taxon>
    </lineage>
</organism>
<evidence type="ECO:0000259" key="2">
    <source>
        <dbReference type="Pfam" id="PF01494"/>
    </source>
</evidence>
<reference evidence="3 4" key="1">
    <citation type="journal article" date="2014" name="Genome Announc.">
        <title>Draft Genome Sequence of Marinomonas sp. Strain D104, a Polycyclic Aromatic Hydrocarbon-Degrading Bacterium from the Deep-Sea Sediment of the Arctic Ocean.</title>
        <authorList>
            <person name="Dong C."/>
            <person name="Bai X."/>
            <person name="Lai Q."/>
            <person name="Xie Y."/>
            <person name="Chen X."/>
            <person name="Shao Z."/>
        </authorList>
    </citation>
    <scope>NUCLEOTIDE SEQUENCE [LARGE SCALE GENOMIC DNA]</scope>
    <source>
        <strain evidence="3 4">D104</strain>
    </source>
</reference>
<evidence type="ECO:0000313" key="3">
    <source>
        <dbReference type="EMBL" id="ETI62279.1"/>
    </source>
</evidence>
<dbReference type="EMBL" id="AYOZ01000001">
    <property type="protein sequence ID" value="ETI62279.1"/>
    <property type="molecule type" value="Genomic_DNA"/>
</dbReference>
<keyword evidence="1" id="KW-0560">Oxidoreductase</keyword>
<dbReference type="PATRIC" id="fig|1208321.3.peg.111"/>
<dbReference type="InterPro" id="IPR002938">
    <property type="entry name" value="FAD-bd"/>
</dbReference>
<dbReference type="InterPro" id="IPR050631">
    <property type="entry name" value="PheA/TfdB_FAD_monoxygenase"/>
</dbReference>
<gene>
    <name evidence="3" type="ORF">D104_00555</name>
</gene>
<name>W1S2R9_9GAMM</name>
<feature type="domain" description="FAD-binding" evidence="2">
    <location>
        <begin position="12"/>
        <end position="346"/>
    </location>
</feature>
<dbReference type="OrthoDB" id="8672648at2"/>
<dbReference type="eggNOG" id="COG0654">
    <property type="taxonomic scope" value="Bacteria"/>
</dbReference>
<dbReference type="Gene3D" id="3.50.50.60">
    <property type="entry name" value="FAD/NAD(P)-binding domain"/>
    <property type="match status" value="1"/>
</dbReference>
<dbReference type="STRING" id="1208321.D104_00555"/>
<dbReference type="NCBIfam" id="NF004829">
    <property type="entry name" value="PRK06183.1-3"/>
    <property type="match status" value="1"/>
</dbReference>
<dbReference type="GO" id="GO:0071949">
    <property type="term" value="F:FAD binding"/>
    <property type="evidence" value="ECO:0007669"/>
    <property type="project" value="InterPro"/>
</dbReference>
<dbReference type="Gene3D" id="3.30.70.2450">
    <property type="match status" value="1"/>
</dbReference>
<dbReference type="NCBIfam" id="NF004831">
    <property type="entry name" value="PRK06183.1-5"/>
    <property type="match status" value="1"/>
</dbReference>
<dbReference type="PANTHER" id="PTHR43476">
    <property type="entry name" value="3-(3-HYDROXY-PHENYL)PROPIONATE/3-HYDROXYCINNAMIC ACID HYDROXYLASE"/>
    <property type="match status" value="1"/>
</dbReference>
<protein>
    <submittedName>
        <fullName evidence="3">3-(3-hydroxyphenyl)propionate hydroxylase</fullName>
    </submittedName>
</protein>
<sequence length="534" mass="60363">MNMSEKVLNEKYEVVVIGGGPSGMTLANLLGKYGVKTLVLEQNKHTVLEPRAVSIDDESLRTMQAIGLHEKVKSFCALDYGSVYFGVDAKPFAKIEPTASEYGYPRRNAFSQPDLEATLREGATRYESVDVRFGHVVTHFTQDDNEVFITVLAEGQTYEVRADYLAAADGGRSFTRTSLGIPLEGLTYGQKWLIIDIKGTKDTFRQTRVYCNPKRPGINLPGPNGTRRFEFMVLPGETDEQVVEEDFVRGLMDQYGPDRDASIVRKQVYAFHARKSAQWKVGRIFLLGDAAHLTPPFAGQGMNSGLRDSANLAWKLAWVIKHGMSDKILATYEEERMPHSWQLIEMAEMLGRIMMPKTVFRAKLIQGFFRLLGLYKPARDYVTQMRYKPKPRFPSGWFVKDASDKNSSTGLMVAQPCLETPDRKQVLLDDILQTGFCLVAYSDCPESAFDMLKPYSAIYNDKIHRVCITPRTWNPVEIQDATVVRDHKDEAQKWIFNRSSSSIFLIRPDRYIVAEITPKNLASMADSLPNYVPS</sequence>
<accession>W1S2R9</accession>
<dbReference type="SUPFAM" id="SSF51905">
    <property type="entry name" value="FAD/NAD(P)-binding domain"/>
    <property type="match status" value="1"/>
</dbReference>
<dbReference type="PRINTS" id="PR00420">
    <property type="entry name" value="RNGMNOXGNASE"/>
</dbReference>
<dbReference type="Pfam" id="PF01494">
    <property type="entry name" value="FAD_binding_3"/>
    <property type="match status" value="1"/>
</dbReference>
<dbReference type="AlphaFoldDB" id="W1S2R9"/>
<comment type="caution">
    <text evidence="3">The sequence shown here is derived from an EMBL/GenBank/DDBJ whole genome shotgun (WGS) entry which is preliminary data.</text>
</comment>
<dbReference type="Proteomes" id="UP000018857">
    <property type="component" value="Unassembled WGS sequence"/>
</dbReference>
<dbReference type="PANTHER" id="PTHR43476:SF3">
    <property type="entry name" value="FAD-BINDING MONOOXYGENASE"/>
    <property type="match status" value="1"/>
</dbReference>
<dbReference type="InterPro" id="IPR036188">
    <property type="entry name" value="FAD/NAD-bd_sf"/>
</dbReference>
<evidence type="ECO:0000256" key="1">
    <source>
        <dbReference type="ARBA" id="ARBA00023002"/>
    </source>
</evidence>
<keyword evidence="4" id="KW-1185">Reference proteome</keyword>
<evidence type="ECO:0000313" key="4">
    <source>
        <dbReference type="Proteomes" id="UP000018857"/>
    </source>
</evidence>